<dbReference type="RefSeq" id="XP_040675506.1">
    <property type="nucleotide sequence ID" value="XM_040826554.1"/>
</dbReference>
<evidence type="ECO:0000313" key="4">
    <source>
        <dbReference type="EMBL" id="KHN94440.1"/>
    </source>
</evidence>
<name>A0A0B2WN53_METAS</name>
<dbReference type="HOGENOM" id="CLU_676312_0_0_1"/>
<feature type="region of interest" description="Disordered" evidence="1">
    <location>
        <begin position="376"/>
        <end position="490"/>
    </location>
</feature>
<evidence type="ECO:0000256" key="2">
    <source>
        <dbReference type="SAM" id="Phobius"/>
    </source>
</evidence>
<accession>A0A0B2WN53</accession>
<proteinExistence type="predicted"/>
<organism evidence="4 5">
    <name type="scientific">Metarhizium album (strain ARSEF 1941)</name>
    <dbReference type="NCBI Taxonomy" id="1081103"/>
    <lineage>
        <taxon>Eukaryota</taxon>
        <taxon>Fungi</taxon>
        <taxon>Dikarya</taxon>
        <taxon>Ascomycota</taxon>
        <taxon>Pezizomycotina</taxon>
        <taxon>Sordariomycetes</taxon>
        <taxon>Hypocreomycetidae</taxon>
        <taxon>Hypocreales</taxon>
        <taxon>Clavicipitaceae</taxon>
        <taxon>Metarhizium</taxon>
    </lineage>
</organism>
<reference evidence="4 5" key="1">
    <citation type="journal article" date="2014" name="Proc. Natl. Acad. Sci. U.S.A.">
        <title>Trajectory and genomic determinants of fungal-pathogen speciation and host adaptation.</title>
        <authorList>
            <person name="Hu X."/>
            <person name="Xiao G."/>
            <person name="Zheng P."/>
            <person name="Shang Y."/>
            <person name="Su Y."/>
            <person name="Zhang X."/>
            <person name="Liu X."/>
            <person name="Zhan S."/>
            <person name="St Leger R.J."/>
            <person name="Wang C."/>
        </authorList>
    </citation>
    <scope>NUCLEOTIDE SEQUENCE [LARGE SCALE GENOMIC DNA]</scope>
    <source>
        <strain evidence="4 5">ARSEF 1941</strain>
    </source>
</reference>
<keyword evidence="2" id="KW-0472">Membrane</keyword>
<dbReference type="AlphaFoldDB" id="A0A0B2WN53"/>
<keyword evidence="2" id="KW-0812">Transmembrane</keyword>
<keyword evidence="5" id="KW-1185">Reference proteome</keyword>
<dbReference type="EMBL" id="AZHE01000035">
    <property type="protein sequence ID" value="KHN94440.1"/>
    <property type="molecule type" value="Genomic_DNA"/>
</dbReference>
<feature type="chain" id="PRO_5005422666" evidence="3">
    <location>
        <begin position="22"/>
        <end position="490"/>
    </location>
</feature>
<keyword evidence="2" id="KW-1133">Transmembrane helix</keyword>
<comment type="caution">
    <text evidence="4">The sequence shown here is derived from an EMBL/GenBank/DDBJ whole genome shotgun (WGS) entry which is preliminary data.</text>
</comment>
<dbReference type="Proteomes" id="UP000030816">
    <property type="component" value="Unassembled WGS sequence"/>
</dbReference>
<dbReference type="OrthoDB" id="3795566at2759"/>
<keyword evidence="3" id="KW-0732">Signal</keyword>
<gene>
    <name evidence="4" type="ORF">MAM_07756</name>
</gene>
<dbReference type="GeneID" id="63742211"/>
<evidence type="ECO:0000256" key="1">
    <source>
        <dbReference type="SAM" id="MobiDB-lite"/>
    </source>
</evidence>
<feature type="transmembrane region" description="Helical" evidence="2">
    <location>
        <begin position="262"/>
        <end position="280"/>
    </location>
</feature>
<protein>
    <submittedName>
        <fullName evidence="4">Uncharacterized protein</fullName>
    </submittedName>
</protein>
<feature type="compositionally biased region" description="Polar residues" evidence="1">
    <location>
        <begin position="425"/>
        <end position="434"/>
    </location>
</feature>
<feature type="compositionally biased region" description="Low complexity" evidence="1">
    <location>
        <begin position="405"/>
        <end position="419"/>
    </location>
</feature>
<evidence type="ECO:0000256" key="3">
    <source>
        <dbReference type="SAM" id="SignalP"/>
    </source>
</evidence>
<evidence type="ECO:0000313" key="5">
    <source>
        <dbReference type="Proteomes" id="UP000030816"/>
    </source>
</evidence>
<feature type="transmembrane region" description="Helical" evidence="2">
    <location>
        <begin position="301"/>
        <end position="318"/>
    </location>
</feature>
<sequence length="490" mass="53879">MVRTESLWQALLLLLLSAVDAARWTITDIYLETVLQRTYTDRYADRTETITTSYTRYTPVTLKPSVTVTVTPVTVYTTTDSSSYYDGSSYVYGGGSDDSVYIQRYYPLGAIPTSDLTSSVTPYNRRDFTSTYFFQTIELTAPASCPTPFTVTTTTQVSVPRQVADQVSITSATTSIATTEYDDDNAYTYTFISAYLASTHHPTGAAATRHPIYSVYMTKCRIPNPTRTSSSGPTSDSSGDSSNQFLDMRGSCAWRDCGKTPYWGVVIVTVLPTICLIGFFESYHWFTCLMSGEDALRGSTVLWILLCLPSIFLTRYIPARDARDQERLRALWAEKTLGQKLSLWRQWGFRHRYPMELLGVHPGYIYGDPAQEGKSIRDLYGGNGNWPQVPPTNTSHAAGQMPAALPQSQPLTPELPTTPRLAGPNSRSVSSESMLPSVPEESGSSTAQAEGKEAEADARATDVEAGSAPKAEDDGGGGNLDGYEKTQERH</sequence>
<dbReference type="STRING" id="1081103.A0A0B2WN53"/>
<feature type="compositionally biased region" description="Basic and acidic residues" evidence="1">
    <location>
        <begin position="450"/>
        <end position="462"/>
    </location>
</feature>
<feature type="signal peptide" evidence="3">
    <location>
        <begin position="1"/>
        <end position="21"/>
    </location>
</feature>